<evidence type="ECO:0000313" key="1">
    <source>
        <dbReference type="EMBL" id="KAF2622915.1"/>
    </source>
</evidence>
<accession>A0ACB6RND9</accession>
<keyword evidence="1" id="KW-0378">Hydrolase</keyword>
<protein>
    <submittedName>
        <fullName evidence="1">Glycoside hydrolase family 76 protein</fullName>
    </submittedName>
</protein>
<dbReference type="Proteomes" id="UP000799754">
    <property type="component" value="Unassembled WGS sequence"/>
</dbReference>
<keyword evidence="2" id="KW-1185">Reference proteome</keyword>
<gene>
    <name evidence="1" type="ORF">BU25DRAFT_351285</name>
</gene>
<sequence length="1038" mass="113231">MASKVPSREALTLLKHSIRPAVALRSQAQSRLNSSAGASLRPQAQAQAQAHPSRQTARGTATFTHSHHAEAVSVIPTLVDPNSADFKENRREMEEVTEKLNNLHSKIAQGGPQKARDKHLQRGKMLVRHRITALIDPGTPFLELSQMAGHEVYPDEDTPAAGIVTGIGTVNGVQCMVVANDSTVKGGTYYPLTVKKHLRAQAIAQENRLPCIYLVDSGGANLPHQADVFPDVNHFGRIFYNQARMSGMGIPQISVVMGPCTAGGAYIPSMSDESIIVENQGHIFLAGPPLVKAATGEVVSAEDLGGGKLHSEISGVTDYLAVDDAHALVLARRSIGNLNWHRNQTVSVKPTFKEPLYDPKELNGIVGTNLRKQIPIHEVIARIVDGSSFSEFKPLYGSTLVTGFATIYGHPVGIVANNGILFSESSLKGAHFVQLCGKRQIPLIFLQHISGFMVGQDAEKGGIAKNGAKLVTAVSCVDVPKFTVVVGSSAGAGNYGMCGRAYSPRLLFTWPNAKTSIMGAEQLSSVMAAVGKSDPKLRSRIEHESEATFGSARLWDDGIIPPEHTRRVLGMGLQMACGGQNTGVEKDSKWGGLCANTDSIKDASSKIAKELVAQYASKDNNGVHVLGGYPGVLYPPYYWWLAGAMFGTLLDYWRYTGDDQYNDMMREGMIHQFGEKLDLMPNNQSKNEGNDDQVFWAFTMMSAAEYNFPAPPDDKPGWLAMVQSVFNQFVKRYTKEVEDGNCKGGMRWQIYPWLNGWTYKNTASNGGLFHLGARLAMFTQNDTYAEWAEKAYDWMNDSALLDDDGTVNDGMSMTTTPPCKEADRTPWTYNYGIMIAGAAYMYNYTNGAEKWRSAIERHLNKTDQFFPEYYKGVMTEICEAKELCDTDQESFKAYLARWLGVCIQMAPWTHDIIMPRLHTSAKAAAQTCVGASQHGAGNYACGMRWWWNGFDGIQGVGQQMTALNVISVLNVDRVAPPYTSKTGGESKGDPGLGTGSVDDSIPQLHTEPMTTADKAGASILTILVVAFVFGGAWWICIE</sequence>
<comment type="caution">
    <text evidence="1">The sequence shown here is derived from an EMBL/GenBank/DDBJ whole genome shotgun (WGS) entry which is preliminary data.</text>
</comment>
<name>A0ACB6RND9_9PLEO</name>
<proteinExistence type="predicted"/>
<dbReference type="EMBL" id="MU006741">
    <property type="protein sequence ID" value="KAF2622915.1"/>
    <property type="molecule type" value="Genomic_DNA"/>
</dbReference>
<reference evidence="1" key="1">
    <citation type="journal article" date="2020" name="Stud. Mycol.">
        <title>101 Dothideomycetes genomes: a test case for predicting lifestyles and emergence of pathogens.</title>
        <authorList>
            <person name="Haridas S."/>
            <person name="Albert R."/>
            <person name="Binder M."/>
            <person name="Bloem J."/>
            <person name="Labutti K."/>
            <person name="Salamov A."/>
            <person name="Andreopoulos B."/>
            <person name="Baker S."/>
            <person name="Barry K."/>
            <person name="Bills G."/>
            <person name="Bluhm B."/>
            <person name="Cannon C."/>
            <person name="Castanera R."/>
            <person name="Culley D."/>
            <person name="Daum C."/>
            <person name="Ezra D."/>
            <person name="Gonzalez J."/>
            <person name="Henrissat B."/>
            <person name="Kuo A."/>
            <person name="Liang C."/>
            <person name="Lipzen A."/>
            <person name="Lutzoni F."/>
            <person name="Magnuson J."/>
            <person name="Mondo S."/>
            <person name="Nolan M."/>
            <person name="Ohm R."/>
            <person name="Pangilinan J."/>
            <person name="Park H.-J."/>
            <person name="Ramirez L."/>
            <person name="Alfaro M."/>
            <person name="Sun H."/>
            <person name="Tritt A."/>
            <person name="Yoshinaga Y."/>
            <person name="Zwiers L.-H."/>
            <person name="Turgeon B."/>
            <person name="Goodwin S."/>
            <person name="Spatafora J."/>
            <person name="Crous P."/>
            <person name="Grigoriev I."/>
        </authorList>
    </citation>
    <scope>NUCLEOTIDE SEQUENCE</scope>
    <source>
        <strain evidence="1">CBS 525.71</strain>
    </source>
</reference>
<evidence type="ECO:0000313" key="2">
    <source>
        <dbReference type="Proteomes" id="UP000799754"/>
    </source>
</evidence>
<organism evidence="1 2">
    <name type="scientific">Macroventuria anomochaeta</name>
    <dbReference type="NCBI Taxonomy" id="301207"/>
    <lineage>
        <taxon>Eukaryota</taxon>
        <taxon>Fungi</taxon>
        <taxon>Dikarya</taxon>
        <taxon>Ascomycota</taxon>
        <taxon>Pezizomycotina</taxon>
        <taxon>Dothideomycetes</taxon>
        <taxon>Pleosporomycetidae</taxon>
        <taxon>Pleosporales</taxon>
        <taxon>Pleosporineae</taxon>
        <taxon>Didymellaceae</taxon>
        <taxon>Macroventuria</taxon>
    </lineage>
</organism>